<dbReference type="PANTHER" id="PTHR22744:SF14">
    <property type="entry name" value="BTB DOMAIN-CONTAINING PROTEIN-RELATED"/>
    <property type="match status" value="1"/>
</dbReference>
<dbReference type="Gene3D" id="3.30.710.10">
    <property type="entry name" value="Potassium Channel Kv1.1, Chain A"/>
    <property type="match status" value="1"/>
</dbReference>
<dbReference type="OrthoDB" id="5809990at2759"/>
<name>A0A2G5T8W8_9PELO</name>
<protein>
    <recommendedName>
        <fullName evidence="1">BTB domain-containing protein</fullName>
    </recommendedName>
</protein>
<dbReference type="EMBL" id="PDUG01000005">
    <property type="protein sequence ID" value="PIC23825.1"/>
    <property type="molecule type" value="Genomic_DNA"/>
</dbReference>
<evidence type="ECO:0000313" key="3">
    <source>
        <dbReference type="Proteomes" id="UP000230233"/>
    </source>
</evidence>
<gene>
    <name evidence="2" type="primary">Cnig_chr_V.g17388</name>
    <name evidence="2" type="ORF">B9Z55_017388</name>
</gene>
<dbReference type="PANTHER" id="PTHR22744">
    <property type="entry name" value="HELIX LOOP HELIX PROTEIN 21-RELATED"/>
    <property type="match status" value="1"/>
</dbReference>
<dbReference type="AlphaFoldDB" id="A0A2G5T8W8"/>
<accession>A0A2G5T8W8</accession>
<organism evidence="2 3">
    <name type="scientific">Caenorhabditis nigoni</name>
    <dbReference type="NCBI Taxonomy" id="1611254"/>
    <lineage>
        <taxon>Eukaryota</taxon>
        <taxon>Metazoa</taxon>
        <taxon>Ecdysozoa</taxon>
        <taxon>Nematoda</taxon>
        <taxon>Chromadorea</taxon>
        <taxon>Rhabditida</taxon>
        <taxon>Rhabditina</taxon>
        <taxon>Rhabditomorpha</taxon>
        <taxon>Rhabditoidea</taxon>
        <taxon>Rhabditidae</taxon>
        <taxon>Peloderinae</taxon>
        <taxon>Caenorhabditis</taxon>
    </lineage>
</organism>
<evidence type="ECO:0000313" key="2">
    <source>
        <dbReference type="EMBL" id="PIC23825.1"/>
    </source>
</evidence>
<dbReference type="SMART" id="SM00225">
    <property type="entry name" value="BTB"/>
    <property type="match status" value="1"/>
</dbReference>
<dbReference type="SUPFAM" id="SSF54695">
    <property type="entry name" value="POZ domain"/>
    <property type="match status" value="1"/>
</dbReference>
<dbReference type="InterPro" id="IPR000210">
    <property type="entry name" value="BTB/POZ_dom"/>
</dbReference>
<dbReference type="PROSITE" id="PS50097">
    <property type="entry name" value="BTB"/>
    <property type="match status" value="1"/>
</dbReference>
<comment type="caution">
    <text evidence="2">The sequence shown here is derived from an EMBL/GenBank/DDBJ whole genome shotgun (WGS) entry which is preliminary data.</text>
</comment>
<sequence length="308" mass="35860">MTEKVIEYKSEQRVFQYKTTVELEKGSKDGLNWVTIYKPQLSIYSRLVESGFISWTFEWTELQKEGIDGFSGFIQVYLVKDGEKIPHLKYDVQLNACGQKITRRLGMFTDLTYDTSSTNIYCTYEFNLKSYNLATRTFPIDQLFISSADTDAILVVENYKIYVNKTFLSMHSDYFRSLFSANFKEASLSEIPIEEVKYEEFARLLALIHPKPITPTDESVESLLKLAEYFQMPAVICHVEQFLLGASHFDFFQLLFVADKYKMEKLIEKCIGMITTLDHVKRVKAFPEYENLAHITKSKILDRLMQVV</sequence>
<keyword evidence="3" id="KW-1185">Reference proteome</keyword>
<dbReference type="Pfam" id="PF00651">
    <property type="entry name" value="BTB"/>
    <property type="match status" value="1"/>
</dbReference>
<dbReference type="InterPro" id="IPR011333">
    <property type="entry name" value="SKP1/BTB/POZ_sf"/>
</dbReference>
<reference evidence="3" key="1">
    <citation type="submission" date="2017-10" db="EMBL/GenBank/DDBJ databases">
        <title>Rapid genome shrinkage in a self-fertile nematode reveals novel sperm competition proteins.</title>
        <authorList>
            <person name="Yin D."/>
            <person name="Schwarz E.M."/>
            <person name="Thomas C.G."/>
            <person name="Felde R.L."/>
            <person name="Korf I.F."/>
            <person name="Cutter A.D."/>
            <person name="Schartner C.M."/>
            <person name="Ralston E.J."/>
            <person name="Meyer B.J."/>
            <person name="Haag E.S."/>
        </authorList>
    </citation>
    <scope>NUCLEOTIDE SEQUENCE [LARGE SCALE GENOMIC DNA]</scope>
    <source>
        <strain evidence="3">JU1422</strain>
    </source>
</reference>
<evidence type="ECO:0000259" key="1">
    <source>
        <dbReference type="PROSITE" id="PS50097"/>
    </source>
</evidence>
<dbReference type="STRING" id="1611254.A0A2G5T8W8"/>
<dbReference type="CDD" id="cd18186">
    <property type="entry name" value="BTB_POZ_ZBTB_KLHL-like"/>
    <property type="match status" value="1"/>
</dbReference>
<feature type="domain" description="BTB" evidence="1">
    <location>
        <begin position="150"/>
        <end position="217"/>
    </location>
</feature>
<dbReference type="Proteomes" id="UP000230233">
    <property type="component" value="Chromosome V"/>
</dbReference>
<proteinExistence type="predicted"/>